<protein>
    <submittedName>
        <fullName evidence="2">Helix-turn-helix transcriptional regulator</fullName>
    </submittedName>
</protein>
<dbReference type="PANTHER" id="PTHR35010">
    <property type="entry name" value="BLL4672 PROTEIN-RELATED"/>
    <property type="match status" value="1"/>
</dbReference>
<dbReference type="Pfam" id="PF13560">
    <property type="entry name" value="HTH_31"/>
    <property type="match status" value="1"/>
</dbReference>
<name>A0ABV8KXN4_9NOCA</name>
<dbReference type="SUPFAM" id="SSF47413">
    <property type="entry name" value="lambda repressor-like DNA-binding domains"/>
    <property type="match status" value="1"/>
</dbReference>
<proteinExistence type="predicted"/>
<dbReference type="RefSeq" id="WP_378543434.1">
    <property type="nucleotide sequence ID" value="NZ_JBHSBA010000001.1"/>
</dbReference>
<evidence type="ECO:0000259" key="1">
    <source>
        <dbReference type="SMART" id="SM00530"/>
    </source>
</evidence>
<feature type="domain" description="HTH cro/C1-type" evidence="1">
    <location>
        <begin position="12"/>
        <end position="85"/>
    </location>
</feature>
<comment type="caution">
    <text evidence="2">The sequence shown here is derived from an EMBL/GenBank/DDBJ whole genome shotgun (WGS) entry which is preliminary data.</text>
</comment>
<reference evidence="3" key="1">
    <citation type="journal article" date="2019" name="Int. J. Syst. Evol. Microbiol.">
        <title>The Global Catalogue of Microorganisms (GCM) 10K type strain sequencing project: providing services to taxonomists for standard genome sequencing and annotation.</title>
        <authorList>
            <consortium name="The Broad Institute Genomics Platform"/>
            <consortium name="The Broad Institute Genome Sequencing Center for Infectious Disease"/>
            <person name="Wu L."/>
            <person name="Ma J."/>
        </authorList>
    </citation>
    <scope>NUCLEOTIDE SEQUENCE [LARGE SCALE GENOMIC DNA]</scope>
    <source>
        <strain evidence="3">CGMCC 4.7204</strain>
    </source>
</reference>
<dbReference type="InterPro" id="IPR041413">
    <property type="entry name" value="MLTR_LBD"/>
</dbReference>
<organism evidence="2 3">
    <name type="scientific">Nocardia rhizosphaerae</name>
    <dbReference type="NCBI Taxonomy" id="1691571"/>
    <lineage>
        <taxon>Bacteria</taxon>
        <taxon>Bacillati</taxon>
        <taxon>Actinomycetota</taxon>
        <taxon>Actinomycetes</taxon>
        <taxon>Mycobacteriales</taxon>
        <taxon>Nocardiaceae</taxon>
        <taxon>Nocardia</taxon>
    </lineage>
</organism>
<sequence>MTVDRRTELGEFLRSRRARLNPTEIGLTDFGGRRRVPGLRREELAMVAGVSVDHYVRLEQGRTLHFSESVLDAVAHALRLNPPEREHLHRLARPWSGPELQATQHVRPGLRLLLDFAADLPAYILGRGTEILAWNALAAALFTDFSTLAPAQRNLARLVFLDEGMRALFEDWQTKAEDIVAYLRLDATRNPGDPTIGALVDELISTAPGFGDMWARHEVRDKTHGRHVFVHPVVGRLDLAYETLRLPDDPDQALIVHTAQPDSPTAAGLRLLAS</sequence>
<gene>
    <name evidence="2" type="ORF">ACFOW8_00130</name>
</gene>
<keyword evidence="3" id="KW-1185">Reference proteome</keyword>
<dbReference type="InterPro" id="IPR001387">
    <property type="entry name" value="Cro/C1-type_HTH"/>
</dbReference>
<evidence type="ECO:0000313" key="3">
    <source>
        <dbReference type="Proteomes" id="UP001595767"/>
    </source>
</evidence>
<dbReference type="Gene3D" id="3.30.450.180">
    <property type="match status" value="1"/>
</dbReference>
<dbReference type="Pfam" id="PF17765">
    <property type="entry name" value="MLTR_LBD"/>
    <property type="match status" value="1"/>
</dbReference>
<dbReference type="InterPro" id="IPR010982">
    <property type="entry name" value="Lambda_DNA-bd_dom_sf"/>
</dbReference>
<dbReference type="PANTHER" id="PTHR35010:SF2">
    <property type="entry name" value="BLL4672 PROTEIN"/>
    <property type="match status" value="1"/>
</dbReference>
<dbReference type="EMBL" id="JBHSBA010000001">
    <property type="protein sequence ID" value="MFC4123326.1"/>
    <property type="molecule type" value="Genomic_DNA"/>
</dbReference>
<dbReference type="Proteomes" id="UP001595767">
    <property type="component" value="Unassembled WGS sequence"/>
</dbReference>
<dbReference type="SMART" id="SM00530">
    <property type="entry name" value="HTH_XRE"/>
    <property type="match status" value="1"/>
</dbReference>
<dbReference type="Gene3D" id="1.10.260.40">
    <property type="entry name" value="lambda repressor-like DNA-binding domains"/>
    <property type="match status" value="1"/>
</dbReference>
<accession>A0ABV8KXN4</accession>
<evidence type="ECO:0000313" key="2">
    <source>
        <dbReference type="EMBL" id="MFC4123326.1"/>
    </source>
</evidence>
<dbReference type="CDD" id="cd00093">
    <property type="entry name" value="HTH_XRE"/>
    <property type="match status" value="1"/>
</dbReference>